<name>A0ACC0FDP9_9ERIC</name>
<evidence type="ECO:0000313" key="1">
    <source>
        <dbReference type="EMBL" id="KAI7986146.1"/>
    </source>
</evidence>
<comment type="caution">
    <text evidence="1">The sequence shown here is derived from an EMBL/GenBank/DDBJ whole genome shotgun (WGS) entry which is preliminary data.</text>
</comment>
<dbReference type="Proteomes" id="UP001060215">
    <property type="component" value="Chromosome 15"/>
</dbReference>
<sequence>MHGSATTLRWMINMRLHLHLLLLLPLQLLPCQSLMSMVKQHRIWLLEVTLMERSSKFLIWVEGLGIGILLFELFVLLTTQRELLHIHRLGNYYVIKLQGFIYRILNWEHEGIPEQAEVPPASGLATNSLAQPAQPAPVPSTGPNANPLDLFLLGLPNMGSNAAGAGTLDFLRNSQQICACKGLKAIMPSLFY</sequence>
<keyword evidence="1" id="KW-0675">Receptor</keyword>
<organism evidence="1 2">
    <name type="scientific">Camellia lanceoleosa</name>
    <dbReference type="NCBI Taxonomy" id="1840588"/>
    <lineage>
        <taxon>Eukaryota</taxon>
        <taxon>Viridiplantae</taxon>
        <taxon>Streptophyta</taxon>
        <taxon>Embryophyta</taxon>
        <taxon>Tracheophyta</taxon>
        <taxon>Spermatophyta</taxon>
        <taxon>Magnoliopsida</taxon>
        <taxon>eudicotyledons</taxon>
        <taxon>Gunneridae</taxon>
        <taxon>Pentapetalae</taxon>
        <taxon>asterids</taxon>
        <taxon>Ericales</taxon>
        <taxon>Theaceae</taxon>
        <taxon>Camellia</taxon>
    </lineage>
</organism>
<keyword evidence="2" id="KW-1185">Reference proteome</keyword>
<proteinExistence type="predicted"/>
<dbReference type="EMBL" id="CM045772">
    <property type="protein sequence ID" value="KAI7986146.1"/>
    <property type="molecule type" value="Genomic_DNA"/>
</dbReference>
<accession>A0ACC0FDP9</accession>
<reference evidence="1 2" key="1">
    <citation type="journal article" date="2022" name="Plant J.">
        <title>Chromosome-level genome of Camellia lanceoleosa provides a valuable resource for understanding genome evolution and self-incompatibility.</title>
        <authorList>
            <person name="Gong W."/>
            <person name="Xiao S."/>
            <person name="Wang L."/>
            <person name="Liao Z."/>
            <person name="Chang Y."/>
            <person name="Mo W."/>
            <person name="Hu G."/>
            <person name="Li W."/>
            <person name="Zhao G."/>
            <person name="Zhu H."/>
            <person name="Hu X."/>
            <person name="Ji K."/>
            <person name="Xiang X."/>
            <person name="Song Q."/>
            <person name="Yuan D."/>
            <person name="Jin S."/>
            <person name="Zhang L."/>
        </authorList>
    </citation>
    <scope>NUCLEOTIDE SEQUENCE [LARGE SCALE GENOMIC DNA]</scope>
    <source>
        <strain evidence="1">SQ_2022a</strain>
    </source>
</reference>
<protein>
    <submittedName>
        <fullName evidence="1">Ubiquitin receptor RAD23c</fullName>
    </submittedName>
</protein>
<gene>
    <name evidence="1" type="ORF">LOK49_LG14G01295</name>
</gene>
<evidence type="ECO:0000313" key="2">
    <source>
        <dbReference type="Proteomes" id="UP001060215"/>
    </source>
</evidence>